<reference evidence="9" key="1">
    <citation type="submission" date="2021-03" db="EMBL/GenBank/DDBJ databases">
        <title>Chromosome level genome of the anhydrobiotic midge Polypedilum vanderplanki.</title>
        <authorList>
            <person name="Yoshida Y."/>
            <person name="Kikawada T."/>
            <person name="Gusev O."/>
        </authorList>
    </citation>
    <scope>NUCLEOTIDE SEQUENCE</scope>
    <source>
        <strain evidence="9">NIAS01</strain>
        <tissue evidence="9">Whole body or cell culture</tissue>
    </source>
</reference>
<evidence type="ECO:0000259" key="8">
    <source>
        <dbReference type="SMART" id="SM00916"/>
    </source>
</evidence>
<evidence type="ECO:0000313" key="10">
    <source>
        <dbReference type="Proteomes" id="UP001107558"/>
    </source>
</evidence>
<dbReference type="Gene3D" id="3.40.30.10">
    <property type="entry name" value="Glutaredoxin"/>
    <property type="match status" value="1"/>
</dbReference>
<name>A0A9J6C342_POLVA</name>
<evidence type="ECO:0000256" key="2">
    <source>
        <dbReference type="ARBA" id="ARBA00008046"/>
    </source>
</evidence>
<dbReference type="GO" id="GO:1990904">
    <property type="term" value="C:ribonucleoprotein complex"/>
    <property type="evidence" value="ECO:0007669"/>
    <property type="project" value="UniProtKB-KW"/>
</dbReference>
<evidence type="ECO:0000256" key="3">
    <source>
        <dbReference type="ARBA" id="ARBA00022980"/>
    </source>
</evidence>
<dbReference type="EMBL" id="JADBJN010000002">
    <property type="protein sequence ID" value="KAG5676585.1"/>
    <property type="molecule type" value="Genomic_DNA"/>
</dbReference>
<dbReference type="InterPro" id="IPR036249">
    <property type="entry name" value="Thioredoxin-like_sf"/>
</dbReference>
<dbReference type="InterPro" id="IPR040049">
    <property type="entry name" value="Ribosomal_mS25/mL61"/>
</dbReference>
<dbReference type="AlphaFoldDB" id="A0A9J6C342"/>
<dbReference type="GO" id="GO:0005840">
    <property type="term" value="C:ribosome"/>
    <property type="evidence" value="ECO:0007669"/>
    <property type="project" value="UniProtKB-KW"/>
</dbReference>
<organism evidence="9 10">
    <name type="scientific">Polypedilum vanderplanki</name>
    <name type="common">Sleeping chironomid midge</name>
    <dbReference type="NCBI Taxonomy" id="319348"/>
    <lineage>
        <taxon>Eukaryota</taxon>
        <taxon>Metazoa</taxon>
        <taxon>Ecdysozoa</taxon>
        <taxon>Arthropoda</taxon>
        <taxon>Hexapoda</taxon>
        <taxon>Insecta</taxon>
        <taxon>Pterygota</taxon>
        <taxon>Neoptera</taxon>
        <taxon>Endopterygota</taxon>
        <taxon>Diptera</taxon>
        <taxon>Nematocera</taxon>
        <taxon>Chironomoidea</taxon>
        <taxon>Chironomidae</taxon>
        <taxon>Chironominae</taxon>
        <taxon>Polypedilum</taxon>
        <taxon>Polypedilum</taxon>
    </lineage>
</organism>
<dbReference type="Pfam" id="PF05047">
    <property type="entry name" value="L51_S25_CI-B8"/>
    <property type="match status" value="1"/>
</dbReference>
<gene>
    <name evidence="9" type="ORF">PVAND_006408</name>
</gene>
<dbReference type="InterPro" id="IPR007741">
    <property type="entry name" value="Ribosomal_mL43/mS25/NADH_DH"/>
</dbReference>
<keyword evidence="4" id="KW-0496">Mitochondrion</keyword>
<sequence>MPFMIGRAPVRRTLKYLNSGRIVLKDKIKIFSINYNVGLGFKNKVHEGAQAFVFWTLPQLQYKNPDVQVVTFKNMTPTPFIRCYYENGNQILIDIDSKSNDEIINHLIKVVGKSEKTLAAETLAAEKKDNPANFGVGCSRKCMCEIPDQIPCPGVCPLPKHMRGKYILYKKDELENAEV</sequence>
<dbReference type="GO" id="GO:0003735">
    <property type="term" value="F:structural constituent of ribosome"/>
    <property type="evidence" value="ECO:0007669"/>
    <property type="project" value="InterPro"/>
</dbReference>
<keyword evidence="3" id="KW-0689">Ribosomal protein</keyword>
<evidence type="ECO:0000256" key="7">
    <source>
        <dbReference type="ARBA" id="ARBA00035369"/>
    </source>
</evidence>
<keyword evidence="10" id="KW-1185">Reference proteome</keyword>
<evidence type="ECO:0000256" key="1">
    <source>
        <dbReference type="ARBA" id="ARBA00004173"/>
    </source>
</evidence>
<dbReference type="PANTHER" id="PTHR13274">
    <property type="entry name" value="MITOCHONDRIAL RIBOSOMAL PROTEIN S25"/>
    <property type="match status" value="1"/>
</dbReference>
<feature type="domain" description="Ribosomal protein/NADH dehydrogenase" evidence="8">
    <location>
        <begin position="42"/>
        <end position="114"/>
    </location>
</feature>
<dbReference type="GO" id="GO:0005739">
    <property type="term" value="C:mitochondrion"/>
    <property type="evidence" value="ECO:0007669"/>
    <property type="project" value="UniProtKB-SubCell"/>
</dbReference>
<proteinExistence type="inferred from homology"/>
<comment type="caution">
    <text evidence="9">The sequence shown here is derived from an EMBL/GenBank/DDBJ whole genome shotgun (WGS) entry which is preliminary data.</text>
</comment>
<protein>
    <recommendedName>
        <fullName evidence="6">Small ribosomal subunit protein mS25</fullName>
    </recommendedName>
    <alternativeName>
        <fullName evidence="7">28S ribosomal protein S25, mitochondrial</fullName>
    </alternativeName>
</protein>
<keyword evidence="5" id="KW-0687">Ribonucleoprotein</keyword>
<dbReference type="Proteomes" id="UP001107558">
    <property type="component" value="Chromosome 2"/>
</dbReference>
<comment type="subcellular location">
    <subcellularLocation>
        <location evidence="1">Mitochondrion</location>
    </subcellularLocation>
</comment>
<dbReference type="OrthoDB" id="5919182at2759"/>
<evidence type="ECO:0000256" key="5">
    <source>
        <dbReference type="ARBA" id="ARBA00023274"/>
    </source>
</evidence>
<dbReference type="SUPFAM" id="SSF52833">
    <property type="entry name" value="Thioredoxin-like"/>
    <property type="match status" value="1"/>
</dbReference>
<dbReference type="SMART" id="SM00916">
    <property type="entry name" value="L51_S25_CI-B8"/>
    <property type="match status" value="1"/>
</dbReference>
<evidence type="ECO:0000256" key="6">
    <source>
        <dbReference type="ARBA" id="ARBA00035139"/>
    </source>
</evidence>
<comment type="similarity">
    <text evidence="2">Belongs to the mitochondrion-specific ribosomal protein mS25 family.</text>
</comment>
<evidence type="ECO:0000313" key="9">
    <source>
        <dbReference type="EMBL" id="KAG5676585.1"/>
    </source>
</evidence>
<dbReference type="PANTHER" id="PTHR13274:SF2">
    <property type="entry name" value="SMALL RIBOSOMAL SUBUNIT PROTEIN MS25"/>
    <property type="match status" value="1"/>
</dbReference>
<evidence type="ECO:0000256" key="4">
    <source>
        <dbReference type="ARBA" id="ARBA00023128"/>
    </source>
</evidence>
<accession>A0A9J6C342</accession>